<name>A0A5C6D0N4_9BACT</name>
<accession>A0A5C6D0N4</accession>
<feature type="compositionally biased region" description="Low complexity" evidence="1">
    <location>
        <begin position="192"/>
        <end position="202"/>
    </location>
</feature>
<gene>
    <name evidence="2" type="ORF">Pla144_05040</name>
</gene>
<evidence type="ECO:0000313" key="2">
    <source>
        <dbReference type="EMBL" id="TWU29725.1"/>
    </source>
</evidence>
<dbReference type="Proteomes" id="UP000318437">
    <property type="component" value="Unassembled WGS sequence"/>
</dbReference>
<dbReference type="EMBL" id="SJPS01000001">
    <property type="protein sequence ID" value="TWU29725.1"/>
    <property type="molecule type" value="Genomic_DNA"/>
</dbReference>
<reference evidence="2 3" key="1">
    <citation type="submission" date="2019-02" db="EMBL/GenBank/DDBJ databases">
        <title>Deep-cultivation of Planctomycetes and their phenomic and genomic characterization uncovers novel biology.</title>
        <authorList>
            <person name="Wiegand S."/>
            <person name="Jogler M."/>
            <person name="Boedeker C."/>
            <person name="Pinto D."/>
            <person name="Vollmers J."/>
            <person name="Rivas-Marin E."/>
            <person name="Kohn T."/>
            <person name="Peeters S.H."/>
            <person name="Heuer A."/>
            <person name="Rast P."/>
            <person name="Oberbeckmann S."/>
            <person name="Bunk B."/>
            <person name="Jeske O."/>
            <person name="Meyerdierks A."/>
            <person name="Storesund J.E."/>
            <person name="Kallscheuer N."/>
            <person name="Luecker S."/>
            <person name="Lage O.M."/>
            <person name="Pohl T."/>
            <person name="Merkel B.J."/>
            <person name="Hornburger P."/>
            <person name="Mueller R.-W."/>
            <person name="Bruemmer F."/>
            <person name="Labrenz M."/>
            <person name="Spormann A.M."/>
            <person name="Op Den Camp H."/>
            <person name="Overmann J."/>
            <person name="Amann R."/>
            <person name="Jetten M.S.M."/>
            <person name="Mascher T."/>
            <person name="Medema M.H."/>
            <person name="Devos D.P."/>
            <person name="Kaster A.-K."/>
            <person name="Ovreas L."/>
            <person name="Rohde M."/>
            <person name="Galperin M.Y."/>
            <person name="Jogler C."/>
        </authorList>
    </citation>
    <scope>NUCLEOTIDE SEQUENCE [LARGE SCALE GENOMIC DNA]</scope>
    <source>
        <strain evidence="2 3">Pla144</strain>
    </source>
</reference>
<feature type="region of interest" description="Disordered" evidence="1">
    <location>
        <begin position="77"/>
        <end position="202"/>
    </location>
</feature>
<keyword evidence="3" id="KW-1185">Reference proteome</keyword>
<protein>
    <submittedName>
        <fullName evidence="2">Uncharacterized protein</fullName>
    </submittedName>
</protein>
<organism evidence="2 3">
    <name type="scientific">Bythopirellula polymerisocia</name>
    <dbReference type="NCBI Taxonomy" id="2528003"/>
    <lineage>
        <taxon>Bacteria</taxon>
        <taxon>Pseudomonadati</taxon>
        <taxon>Planctomycetota</taxon>
        <taxon>Planctomycetia</taxon>
        <taxon>Pirellulales</taxon>
        <taxon>Lacipirellulaceae</taxon>
        <taxon>Bythopirellula</taxon>
    </lineage>
</organism>
<dbReference type="AlphaFoldDB" id="A0A5C6D0N4"/>
<sequence>MVMANIEKIKQEYTDKYVVVDASQPELARFADLVGQVKTVNMSGRALVEFQDYHLNIGWFDIDLDYLKVVDKPLPKEKKAEPKKPAAKPAASKAAPAAGESKPAGKPSTADILAKLKGGGAAKSTSGEAASAPAKPKPKAEPKPASGGKPDRSKMSVADMLAAARGGDSQKSDGGEAASAAVEPEPTPASEPAPAKAAAPSADGIVKIDKTGMSIDEMVAYCREHDAA</sequence>
<evidence type="ECO:0000313" key="3">
    <source>
        <dbReference type="Proteomes" id="UP000318437"/>
    </source>
</evidence>
<proteinExistence type="predicted"/>
<feature type="compositionally biased region" description="Low complexity" evidence="1">
    <location>
        <begin position="87"/>
        <end position="107"/>
    </location>
</feature>
<evidence type="ECO:0000256" key="1">
    <source>
        <dbReference type="SAM" id="MobiDB-lite"/>
    </source>
</evidence>
<comment type="caution">
    <text evidence="2">The sequence shown here is derived from an EMBL/GenBank/DDBJ whole genome shotgun (WGS) entry which is preliminary data.</text>
</comment>